<evidence type="ECO:0000256" key="1">
    <source>
        <dbReference type="ARBA" id="ARBA00004120"/>
    </source>
</evidence>
<evidence type="ECO:0000256" key="5">
    <source>
        <dbReference type="ARBA" id="ARBA00023273"/>
    </source>
</evidence>
<dbReference type="EMBL" id="LS997622">
    <property type="protein sequence ID" value="SYZ66140.1"/>
    <property type="molecule type" value="Genomic_DNA"/>
</dbReference>
<dbReference type="GO" id="GO:0060271">
    <property type="term" value="P:cilium assembly"/>
    <property type="evidence" value="ECO:0007669"/>
    <property type="project" value="TreeGrafter"/>
</dbReference>
<dbReference type="PANTHER" id="PTHR12968">
    <property type="entry name" value="B9 DOMAIN-CONTAINING"/>
    <property type="match status" value="1"/>
</dbReference>
<evidence type="ECO:0000256" key="4">
    <source>
        <dbReference type="ARBA" id="ARBA00023212"/>
    </source>
</evidence>
<evidence type="ECO:0000256" key="2">
    <source>
        <dbReference type="ARBA" id="ARBA00022490"/>
    </source>
</evidence>
<dbReference type="GO" id="GO:0036038">
    <property type="term" value="C:MKS complex"/>
    <property type="evidence" value="ECO:0007669"/>
    <property type="project" value="TreeGrafter"/>
</dbReference>
<dbReference type="Pfam" id="PF07162">
    <property type="entry name" value="B9-C2"/>
    <property type="match status" value="1"/>
</dbReference>
<dbReference type="PANTHER" id="PTHR12968:SF5">
    <property type="entry name" value="MECKEL SYNDROME TYPE 1 PROTEIN"/>
    <property type="match status" value="1"/>
</dbReference>
<evidence type="ECO:0000313" key="7">
    <source>
        <dbReference type="Proteomes" id="UP000319462"/>
    </source>
</evidence>
<keyword evidence="5" id="KW-0966">Cell projection</keyword>
<reference evidence="6 7" key="1">
    <citation type="submission" date="2018-09" db="EMBL/GenBank/DDBJ databases">
        <authorList>
            <person name="Peiro R."/>
            <person name="Begona"/>
            <person name="Cbmso G."/>
            <person name="Lopez M."/>
            <person name="Gonzalez S."/>
        </authorList>
    </citation>
    <scope>NUCLEOTIDE SEQUENCE [LARGE SCALE GENOMIC DNA]</scope>
</reference>
<organism evidence="6 7">
    <name type="scientific">Leishmania braziliensis MHOM/BR/75/M2904</name>
    <dbReference type="NCBI Taxonomy" id="420245"/>
    <lineage>
        <taxon>Eukaryota</taxon>
        <taxon>Discoba</taxon>
        <taxon>Euglenozoa</taxon>
        <taxon>Kinetoplastea</taxon>
        <taxon>Metakinetoplastina</taxon>
        <taxon>Trypanosomatida</taxon>
        <taxon>Trypanosomatidae</taxon>
        <taxon>Leishmaniinae</taxon>
        <taxon>Leishmania</taxon>
        <taxon>Leishmania braziliensis species complex</taxon>
    </lineage>
</organism>
<dbReference type="InterPro" id="IPR010796">
    <property type="entry name" value="C2_B9-type_dom"/>
</dbReference>
<sequence>MYDRLPTSPSSSHIVCEFSSQLAHVSPFVEGEFLLDIGHAFNLPFDYFFVCAARPHSSLRLIVTAFTEGAAAEGLQAPVAYACVSLSIASPGRPTVTARMWAPHKVGVEFLRTPLVGGAPGPVDARQAGPAPTHHMAINVKEALYVDSVGTLHITVNVLHTTQAERQSLRHAAVRSFCGDRCGISAIHPCCLPCRTSSSAPVLVVAHSPP</sequence>
<evidence type="ECO:0000313" key="6">
    <source>
        <dbReference type="EMBL" id="SYZ66140.1"/>
    </source>
</evidence>
<dbReference type="AlphaFoldDB" id="A0A3P3Z7J0"/>
<accession>A0A3P3Z7J0</accession>
<evidence type="ECO:0000256" key="3">
    <source>
        <dbReference type="ARBA" id="ARBA00022794"/>
    </source>
</evidence>
<keyword evidence="4" id="KW-0206">Cytoskeleton</keyword>
<name>A0A3P3Z7J0_LEIBR</name>
<dbReference type="Proteomes" id="UP000319462">
    <property type="component" value="Chromosome 23"/>
</dbReference>
<gene>
    <name evidence="6" type="ORF">LBRM2904_23.1710</name>
</gene>
<comment type="subcellular location">
    <subcellularLocation>
        <location evidence="1">Cytoplasm</location>
        <location evidence="1">Cytoskeleton</location>
        <location evidence="1">Cilium basal body</location>
    </subcellularLocation>
</comment>
<proteinExistence type="predicted"/>
<protein>
    <submittedName>
        <fullName evidence="6">Meckel_syndrome_type_1_protein</fullName>
    </submittedName>
</protein>
<keyword evidence="2" id="KW-0963">Cytoplasm</keyword>
<keyword evidence="3" id="KW-0970">Cilium biogenesis/degradation</keyword>